<dbReference type="InterPro" id="IPR026866">
    <property type="entry name" value="CR006_AAA"/>
</dbReference>
<reference evidence="2 3" key="1">
    <citation type="submission" date="2015-11" db="EMBL/GenBank/DDBJ databases">
        <authorList>
            <person name="Nicholson A.C."/>
            <person name="Humrighouse B.W."/>
            <person name="Graziano J."/>
            <person name="Lasker B."/>
            <person name="Whitney A.M."/>
            <person name="Mcquiston J.R."/>
        </authorList>
    </citation>
    <scope>NUCLEOTIDE SEQUENCE [LARGE SCALE GENOMIC DNA]</scope>
    <source>
        <strain evidence="2 3">G4071</strain>
    </source>
</reference>
<gene>
    <name evidence="2" type="ORF">ATB95_03660</name>
</gene>
<feature type="domain" description="Protein CR006 P-loop" evidence="1">
    <location>
        <begin position="125"/>
        <end position="341"/>
    </location>
</feature>
<dbReference type="AlphaFoldDB" id="A0ABD4DME8"/>
<dbReference type="EMBL" id="LNOI01000001">
    <property type="protein sequence ID" value="KUY20031.1"/>
    <property type="molecule type" value="Genomic_DNA"/>
</dbReference>
<protein>
    <submittedName>
        <fullName evidence="2">Anticodon nuclease</fullName>
    </submittedName>
</protein>
<accession>A0ABD4DME8</accession>
<proteinExistence type="predicted"/>
<dbReference type="Proteomes" id="UP000064412">
    <property type="component" value="Unassembled WGS sequence"/>
</dbReference>
<name>A0ABD4DME8_ELIMR</name>
<dbReference type="InterPro" id="IPR027417">
    <property type="entry name" value="P-loop_NTPase"/>
</dbReference>
<evidence type="ECO:0000313" key="3">
    <source>
        <dbReference type="Proteomes" id="UP000064412"/>
    </source>
</evidence>
<sequence length="373" mass="43552">MNITEIAKDLKKTKENIILIYAFNATGKTRLSVSYKNHTKEKNKGEHVGVYYNAFSEDLFVWDNDEENDNENIRLNIISSSLNQFHYLLNELQIREKLELYKPKYDFYFNQHKNPEDGIESITFFIEGDDKTPIKISRGEERIFVWCFFLALFEIEGWADQQNEHIFIDDPISSLDDNNIFNTARLILDLLEKNCDTKKIIITTHHMGLFSILQDWLSKGENASKFKHKTIQTKTVKGILKENEVISDKYLIRFLEKKDNKYRLVSRKKGTHLYHLLLLQILNEAVNSEDLNTYHYVLLRQLLESIASFLGEGRFSYVLDKINLADPSKKADIINALSHEKIFTQKLALVNNDDSSLFTEVFNEIKGAFPFSI</sequence>
<dbReference type="SUPFAM" id="SSF52540">
    <property type="entry name" value="P-loop containing nucleoside triphosphate hydrolases"/>
    <property type="match status" value="1"/>
</dbReference>
<comment type="caution">
    <text evidence="2">The sequence shown here is derived from an EMBL/GenBank/DDBJ whole genome shotgun (WGS) entry which is preliminary data.</text>
</comment>
<organism evidence="2 3">
    <name type="scientific">Elizabethkingia miricola</name>
    <name type="common">Chryseobacterium miricola</name>
    <dbReference type="NCBI Taxonomy" id="172045"/>
    <lineage>
        <taxon>Bacteria</taxon>
        <taxon>Pseudomonadati</taxon>
        <taxon>Bacteroidota</taxon>
        <taxon>Flavobacteriia</taxon>
        <taxon>Flavobacteriales</taxon>
        <taxon>Weeksellaceae</taxon>
        <taxon>Elizabethkingia</taxon>
    </lineage>
</organism>
<dbReference type="Pfam" id="PF13166">
    <property type="entry name" value="AAA_13"/>
    <property type="match status" value="1"/>
</dbReference>
<evidence type="ECO:0000259" key="1">
    <source>
        <dbReference type="Pfam" id="PF13166"/>
    </source>
</evidence>
<dbReference type="Gene3D" id="3.40.50.300">
    <property type="entry name" value="P-loop containing nucleotide triphosphate hydrolases"/>
    <property type="match status" value="1"/>
</dbReference>
<evidence type="ECO:0000313" key="2">
    <source>
        <dbReference type="EMBL" id="KUY20031.1"/>
    </source>
</evidence>
<dbReference type="RefSeq" id="WP_059343901.1">
    <property type="nucleotide sequence ID" value="NZ_CP140570.1"/>
</dbReference>